<dbReference type="PROSITE" id="PS50005">
    <property type="entry name" value="TPR"/>
    <property type="match status" value="2"/>
</dbReference>
<dbReference type="EMBL" id="CYZV01000030">
    <property type="protein sequence ID" value="CUO54821.1"/>
    <property type="molecule type" value="Genomic_DNA"/>
</dbReference>
<gene>
    <name evidence="4" type="ORF">ERS852470_02663</name>
</gene>
<feature type="repeat" description="TPR" evidence="3">
    <location>
        <begin position="236"/>
        <end position="269"/>
    </location>
</feature>
<name>A0A174FYR6_9CLOT</name>
<evidence type="ECO:0000256" key="1">
    <source>
        <dbReference type="ARBA" id="ARBA00022737"/>
    </source>
</evidence>
<organism evidence="4 5">
    <name type="scientific">Clostridium disporicum</name>
    <dbReference type="NCBI Taxonomy" id="84024"/>
    <lineage>
        <taxon>Bacteria</taxon>
        <taxon>Bacillati</taxon>
        <taxon>Bacillota</taxon>
        <taxon>Clostridia</taxon>
        <taxon>Eubacteriales</taxon>
        <taxon>Clostridiaceae</taxon>
        <taxon>Clostridium</taxon>
    </lineage>
</organism>
<dbReference type="PANTHER" id="PTHR45586">
    <property type="entry name" value="TPR REPEAT-CONTAINING PROTEIN PA4667"/>
    <property type="match status" value="1"/>
</dbReference>
<dbReference type="InterPro" id="IPR019734">
    <property type="entry name" value="TPR_rpt"/>
</dbReference>
<sequence>MSCWTVLGITPTKNIDKIKEAYSNLSNSKNCNNHNIDFKTLKSAYNKALSLAKVSISDLNLSLLGSSNYDILSAVINSSMDSKSIDTIEKFIIKVDEIYTNPLLRFKLEPWINLLTSAILETSSSIDSLNIELIKYLNSHKYLPNKVYQLLNSKFKWTSNKIKLKTKLSSELVDSLINCIENPLPLTYNYLDGINSEKLDEYLELREKAYLSLQNNNLDPEKKCLFAAYSIYTKDLDLVKIIGTYYLNRNDNLMALNYFREAININSNDLYSLSKFGHLLTINNQYSSAISYLERYIKLLRNSIDIEAIIDLAHAYHYSYELQKAKDLYDLLLILRPWDLSIRFELESIKNKISADDSSDNLTIPVYKKYINSYIDPFNYKLKEIYKNFSLRVNEESWKELLSLPIASNEALFYLFEQQTIKFITTNKNIPKNIYDFLNNYFRWTSRHNELLSIYPSLRIDVLFNKLYFNESLSYDSLKNIKSDNLEEYIELRSLAYDSVCSDSKNAEKYLNAALNLFNGDFELYKIYGQYCLNNNLYDEAIKYYKLALSFKEDDYYSICSLALLLTKVENYKEALIYLNKSVNTPAGSLLLDNEDFLTKYAISFYYTGNLINAKKYFKKLGKLNSNLKFVNIYLKNINDRLSGKKRSIIPISVIENPESYSLSLSSKTKDKLVNFITKFKHGFVS</sequence>
<dbReference type="AlphaFoldDB" id="A0A174FYR6"/>
<dbReference type="Gene3D" id="1.25.40.10">
    <property type="entry name" value="Tetratricopeptide repeat domain"/>
    <property type="match status" value="2"/>
</dbReference>
<dbReference type="InterPro" id="IPR051012">
    <property type="entry name" value="CellSynth/LPSAsmb/PSIAsmb"/>
</dbReference>
<feature type="repeat" description="TPR" evidence="3">
    <location>
        <begin position="522"/>
        <end position="555"/>
    </location>
</feature>
<dbReference type="SUPFAM" id="SSF48452">
    <property type="entry name" value="TPR-like"/>
    <property type="match status" value="2"/>
</dbReference>
<dbReference type="RefSeq" id="WP_055277324.1">
    <property type="nucleotide sequence ID" value="NZ_CYZV01000030.1"/>
</dbReference>
<dbReference type="SMART" id="SM00028">
    <property type="entry name" value="TPR"/>
    <property type="match status" value="5"/>
</dbReference>
<accession>A0A174FYR6</accession>
<dbReference type="OrthoDB" id="9816462at2"/>
<dbReference type="InterPro" id="IPR011990">
    <property type="entry name" value="TPR-like_helical_dom_sf"/>
</dbReference>
<dbReference type="PANTHER" id="PTHR45586:SF1">
    <property type="entry name" value="LIPOPOLYSACCHARIDE ASSEMBLY PROTEIN B"/>
    <property type="match status" value="1"/>
</dbReference>
<evidence type="ECO:0000313" key="4">
    <source>
        <dbReference type="EMBL" id="CUO54821.1"/>
    </source>
</evidence>
<evidence type="ECO:0000256" key="2">
    <source>
        <dbReference type="ARBA" id="ARBA00022803"/>
    </source>
</evidence>
<protein>
    <submittedName>
        <fullName evidence="4">DnaJ-like protein</fullName>
    </submittedName>
</protein>
<evidence type="ECO:0000313" key="5">
    <source>
        <dbReference type="Proteomes" id="UP000095558"/>
    </source>
</evidence>
<evidence type="ECO:0000256" key="3">
    <source>
        <dbReference type="PROSITE-ProRule" id="PRU00339"/>
    </source>
</evidence>
<reference evidence="4 5" key="1">
    <citation type="submission" date="2015-09" db="EMBL/GenBank/DDBJ databases">
        <authorList>
            <consortium name="Pathogen Informatics"/>
        </authorList>
    </citation>
    <scope>NUCLEOTIDE SEQUENCE [LARGE SCALE GENOMIC DNA]</scope>
    <source>
        <strain evidence="4 5">2789STDY5834855</strain>
    </source>
</reference>
<keyword evidence="2 3" id="KW-0802">TPR repeat</keyword>
<dbReference type="Proteomes" id="UP000095558">
    <property type="component" value="Unassembled WGS sequence"/>
</dbReference>
<proteinExistence type="predicted"/>
<keyword evidence="1" id="KW-0677">Repeat</keyword>